<dbReference type="InterPro" id="IPR008920">
    <property type="entry name" value="TF_FadR/GntR_C"/>
</dbReference>
<sequence>MSRKDLLDAFAIEAFLTGMAAERATARASHEDLGGLDSLHGKMLDADSASDQEAMVELNWLFHRTINRLAGSRKLLVALRKVSIDLPRDFLVELPSWSKQSNIEHAEILDSMRAGHGETARSRMVAHVAESGRGLVDHLVSQGVSIE</sequence>
<dbReference type="EMBL" id="JAWLKB010000047">
    <property type="protein sequence ID" value="MDV6271456.1"/>
    <property type="molecule type" value="Genomic_DNA"/>
</dbReference>
<dbReference type="Pfam" id="PF07729">
    <property type="entry name" value="FCD"/>
    <property type="match status" value="1"/>
</dbReference>
<dbReference type="PANTHER" id="PTHR43537:SF5">
    <property type="entry name" value="UXU OPERON TRANSCRIPTIONAL REGULATOR"/>
    <property type="match status" value="1"/>
</dbReference>
<dbReference type="PANTHER" id="PTHR43537">
    <property type="entry name" value="TRANSCRIPTIONAL REGULATOR, GNTR FAMILY"/>
    <property type="match status" value="1"/>
</dbReference>
<proteinExistence type="predicted"/>
<evidence type="ECO:0000256" key="2">
    <source>
        <dbReference type="ARBA" id="ARBA00023125"/>
    </source>
</evidence>
<feature type="domain" description="GntR C-terminal" evidence="4">
    <location>
        <begin position="8"/>
        <end position="130"/>
    </location>
</feature>
<evidence type="ECO:0000256" key="1">
    <source>
        <dbReference type="ARBA" id="ARBA00023015"/>
    </source>
</evidence>
<evidence type="ECO:0000313" key="5">
    <source>
        <dbReference type="EMBL" id="MDV6271456.1"/>
    </source>
</evidence>
<reference evidence="5 6" key="1">
    <citation type="submission" date="2023-10" db="EMBL/GenBank/DDBJ databases">
        <title>Development of a sustainable strategy for remediation of hydrocarbon-contaminated territories based on the waste exchange concept.</title>
        <authorList>
            <person name="Krivoruchko A."/>
        </authorList>
    </citation>
    <scope>NUCLEOTIDE SEQUENCE [LARGE SCALE GENOMIC DNA]</scope>
    <source>
        <strain evidence="5 6">IEGM 1203</strain>
    </source>
</reference>
<dbReference type="Proteomes" id="UP001185927">
    <property type="component" value="Unassembled WGS sequence"/>
</dbReference>
<dbReference type="InterPro" id="IPR011711">
    <property type="entry name" value="GntR_C"/>
</dbReference>
<evidence type="ECO:0000259" key="4">
    <source>
        <dbReference type="SMART" id="SM00895"/>
    </source>
</evidence>
<keyword evidence="2" id="KW-0238">DNA-binding</keyword>
<dbReference type="Gene3D" id="1.20.120.530">
    <property type="entry name" value="GntR ligand-binding domain-like"/>
    <property type="match status" value="1"/>
</dbReference>
<keyword evidence="6" id="KW-1185">Reference proteome</keyword>
<dbReference type="SUPFAM" id="SSF48008">
    <property type="entry name" value="GntR ligand-binding domain-like"/>
    <property type="match status" value="1"/>
</dbReference>
<accession>A0ABU4C4L1</accession>
<comment type="caution">
    <text evidence="5">The sequence shown here is derived from an EMBL/GenBank/DDBJ whole genome shotgun (WGS) entry which is preliminary data.</text>
</comment>
<protein>
    <submittedName>
        <fullName evidence="5">FCD domain-containing protein</fullName>
    </submittedName>
</protein>
<evidence type="ECO:0000256" key="3">
    <source>
        <dbReference type="ARBA" id="ARBA00023163"/>
    </source>
</evidence>
<keyword evidence="3" id="KW-0804">Transcription</keyword>
<evidence type="ECO:0000313" key="6">
    <source>
        <dbReference type="Proteomes" id="UP001185927"/>
    </source>
</evidence>
<gene>
    <name evidence="5" type="ORF">R3Q16_33140</name>
</gene>
<keyword evidence="1" id="KW-0805">Transcription regulation</keyword>
<name>A0ABU4C4L1_RHOGO</name>
<dbReference type="SMART" id="SM00895">
    <property type="entry name" value="FCD"/>
    <property type="match status" value="1"/>
</dbReference>
<organism evidence="5 6">
    <name type="scientific">Rhodococcus globerulus</name>
    <dbReference type="NCBI Taxonomy" id="33008"/>
    <lineage>
        <taxon>Bacteria</taxon>
        <taxon>Bacillati</taxon>
        <taxon>Actinomycetota</taxon>
        <taxon>Actinomycetes</taxon>
        <taxon>Mycobacteriales</taxon>
        <taxon>Nocardiaceae</taxon>
        <taxon>Rhodococcus</taxon>
    </lineage>
</organism>
<dbReference type="RefSeq" id="WP_317545918.1">
    <property type="nucleotide sequence ID" value="NZ_JAWLKB010000047.1"/>
</dbReference>